<dbReference type="PANTHER" id="PTHR34179:SF1">
    <property type="entry name" value="TUMOR PROTEIN P53-INDUCIBLE PROTEIN 13"/>
    <property type="match status" value="1"/>
</dbReference>
<gene>
    <name evidence="2" type="primary">LOC111604763</name>
</gene>
<dbReference type="InterPro" id="IPR021454">
    <property type="entry name" value="DUF3105"/>
</dbReference>
<organism evidence="1 2">
    <name type="scientific">Drosophila hydei</name>
    <name type="common">Fruit fly</name>
    <dbReference type="NCBI Taxonomy" id="7224"/>
    <lineage>
        <taxon>Eukaryota</taxon>
        <taxon>Metazoa</taxon>
        <taxon>Ecdysozoa</taxon>
        <taxon>Arthropoda</taxon>
        <taxon>Hexapoda</taxon>
        <taxon>Insecta</taxon>
        <taxon>Pterygota</taxon>
        <taxon>Neoptera</taxon>
        <taxon>Endopterygota</taxon>
        <taxon>Diptera</taxon>
        <taxon>Brachycera</taxon>
        <taxon>Muscomorpha</taxon>
        <taxon>Ephydroidea</taxon>
        <taxon>Drosophilidae</taxon>
        <taxon>Drosophila</taxon>
    </lineage>
</organism>
<reference evidence="2" key="1">
    <citation type="submission" date="2025-08" db="UniProtKB">
        <authorList>
            <consortium name="RefSeq"/>
        </authorList>
    </citation>
    <scope>IDENTIFICATION</scope>
    <source>
        <strain evidence="2">15085-1641.00</strain>
        <tissue evidence="2">Whole body</tissue>
    </source>
</reference>
<dbReference type="OMA" id="PAKCLNE"/>
<proteinExistence type="predicted"/>
<dbReference type="OrthoDB" id="5960270at2759"/>
<sequence length="396" mass="45158">MTSVGQHGLVSQQLFSYALRQLRNRICSYSPVASFCFVFNLIKMIWNINYIFVLGLLSAMQFVCRAKTIKKAGATLRQPLEDLSLWQGKWFPHAPGEYPKEKLQRMHLHSNEVYKSGDSWAGGWFPYAPGEQHILRTDPQVDTVTTPKIKDDWQGKWFPQAPGEPHITKGTHEEPQNLICDDGVYNLHVDYDPEDIRQNYNYLCFAVNRSLFNPNMNKEALLTKHFLPSAFVPPAKCLNESIGYTHEPATCGSFRPLPAVYGTYKYLPPQRYIRNLAEGAIVMLYHPCAVQGQITQLENIVSGCLYRYLITPSQLLTPERPLALLAWRNSLSMSVVDREQVGQFIRKYAKQGPLAIPVLSRVVEKRESYKAALLSEARLVTDLDDSELCGFLEQHM</sequence>
<dbReference type="PANTHER" id="PTHR34179">
    <property type="entry name" value="TUMOR PROTEIN P53-INDUCIBLE PROTEIN 13"/>
    <property type="match status" value="1"/>
</dbReference>
<dbReference type="GeneID" id="111604763"/>
<evidence type="ECO:0000313" key="2">
    <source>
        <dbReference type="RefSeq" id="XP_023178729.2"/>
    </source>
</evidence>
<dbReference type="RefSeq" id="XP_023178729.2">
    <property type="nucleotide sequence ID" value="XM_023322961.2"/>
</dbReference>
<dbReference type="KEGG" id="dhe:111604763"/>
<dbReference type="AlphaFoldDB" id="A0A6J1MBN4"/>
<accession>A0A6J1MBN4</accession>
<dbReference type="Pfam" id="PF11303">
    <property type="entry name" value="DUF3105"/>
    <property type="match status" value="1"/>
</dbReference>
<protein>
    <submittedName>
        <fullName evidence="2">Uncharacterized protein LOC111604763</fullName>
    </submittedName>
</protein>
<keyword evidence="1" id="KW-1185">Reference proteome</keyword>
<name>A0A6J1MBN4_DROHY</name>
<dbReference type="GO" id="GO:0005737">
    <property type="term" value="C:cytoplasm"/>
    <property type="evidence" value="ECO:0007669"/>
    <property type="project" value="TreeGrafter"/>
</dbReference>
<evidence type="ECO:0000313" key="1">
    <source>
        <dbReference type="Proteomes" id="UP000504633"/>
    </source>
</evidence>
<dbReference type="Proteomes" id="UP000504633">
    <property type="component" value="Unplaced"/>
</dbReference>